<sequence>MLRPLLKPNLHLLPLRSYHVTPYNLVPKKRSIRRPDRPDPLQTQNTTIRKNLRKKADKQRRLKAYEIYARGEESVVGDSDVFVGKKNEESLFKFFSGKNVDDFEITYGDEALKLGKKRFENRLKGDTLEDSSNDSFSSEINELNTLNYGRTRAAMTPVETPPQTFNTETKIESKRVLRVTAQLESVLTSLFNSPDSEYVIEGQGVVISGIKMSPDLRYATVVWSANERVKEEIEGMLEENRRRLEVEASGRMRLKFRTEFRFRCEEGGGGGRGGEGIDWEGIGEEIEYFER</sequence>
<keyword evidence="2" id="KW-1185">Reference proteome</keyword>
<comment type="caution">
    <text evidence="1">The sequence shown here is derived from an EMBL/GenBank/DDBJ whole genome shotgun (WGS) entry which is preliminary data.</text>
</comment>
<dbReference type="Proteomes" id="UP001165085">
    <property type="component" value="Unassembled WGS sequence"/>
</dbReference>
<dbReference type="InterPro" id="IPR023799">
    <property type="entry name" value="RbfA_dom_sf"/>
</dbReference>
<gene>
    <name evidence="1" type="ORF">TrST_g6353</name>
</gene>
<reference evidence="2" key="1">
    <citation type="journal article" date="2023" name="Commun. Biol.">
        <title>Genome analysis of Parmales, the sister group of diatoms, reveals the evolutionary specialization of diatoms from phago-mixotrophs to photoautotrophs.</title>
        <authorList>
            <person name="Ban H."/>
            <person name="Sato S."/>
            <person name="Yoshikawa S."/>
            <person name="Yamada K."/>
            <person name="Nakamura Y."/>
            <person name="Ichinomiya M."/>
            <person name="Sato N."/>
            <person name="Blanc-Mathieu R."/>
            <person name="Endo H."/>
            <person name="Kuwata A."/>
            <person name="Ogata H."/>
        </authorList>
    </citation>
    <scope>NUCLEOTIDE SEQUENCE [LARGE SCALE GENOMIC DNA]</scope>
    <source>
        <strain evidence="2">NIES 3701</strain>
    </source>
</reference>
<dbReference type="Gene3D" id="3.30.300.20">
    <property type="match status" value="1"/>
</dbReference>
<evidence type="ECO:0000313" key="2">
    <source>
        <dbReference type="Proteomes" id="UP001165085"/>
    </source>
</evidence>
<proteinExistence type="predicted"/>
<evidence type="ECO:0008006" key="3">
    <source>
        <dbReference type="Google" id="ProtNLM"/>
    </source>
</evidence>
<evidence type="ECO:0000313" key="1">
    <source>
        <dbReference type="EMBL" id="GMH63270.1"/>
    </source>
</evidence>
<dbReference type="SUPFAM" id="SSF89919">
    <property type="entry name" value="Ribosome-binding factor A, RbfA"/>
    <property type="match status" value="1"/>
</dbReference>
<dbReference type="InterPro" id="IPR015946">
    <property type="entry name" value="KH_dom-like_a/b"/>
</dbReference>
<accession>A0A9W7A4U5</accession>
<organism evidence="1 2">
    <name type="scientific">Triparma strigata</name>
    <dbReference type="NCBI Taxonomy" id="1606541"/>
    <lineage>
        <taxon>Eukaryota</taxon>
        <taxon>Sar</taxon>
        <taxon>Stramenopiles</taxon>
        <taxon>Ochrophyta</taxon>
        <taxon>Bolidophyceae</taxon>
        <taxon>Parmales</taxon>
        <taxon>Triparmaceae</taxon>
        <taxon>Triparma</taxon>
    </lineage>
</organism>
<dbReference type="OrthoDB" id="10579832at2759"/>
<dbReference type="EMBL" id="BRXY01000083">
    <property type="protein sequence ID" value="GMH63270.1"/>
    <property type="molecule type" value="Genomic_DNA"/>
</dbReference>
<dbReference type="AlphaFoldDB" id="A0A9W7A4U5"/>
<name>A0A9W7A4U5_9STRA</name>
<protein>
    <recommendedName>
        <fullName evidence="3">Ribosome-binding factor A</fullName>
    </recommendedName>
</protein>